<dbReference type="SUPFAM" id="SSF52047">
    <property type="entry name" value="RNI-like"/>
    <property type="match status" value="1"/>
</dbReference>
<keyword evidence="2" id="KW-1185">Reference proteome</keyword>
<dbReference type="Gene3D" id="3.80.10.10">
    <property type="entry name" value="Ribonuclease Inhibitor"/>
    <property type="match status" value="1"/>
</dbReference>
<reference evidence="1 2" key="1">
    <citation type="submission" date="2024-04" db="EMBL/GenBank/DDBJ databases">
        <title>genome sequences of Mucor flavus KT1a and Helicostylum pulchrum KT1b strains isolation_sourced from the surface of a dry-aged beef.</title>
        <authorList>
            <person name="Toyotome T."/>
            <person name="Hosono M."/>
            <person name="Torimaru M."/>
            <person name="Fukuda K."/>
            <person name="Mikami N."/>
        </authorList>
    </citation>
    <scope>NUCLEOTIDE SEQUENCE [LARGE SCALE GENOMIC DNA]</scope>
    <source>
        <strain evidence="1 2">KT1b</strain>
    </source>
</reference>
<dbReference type="InterPro" id="IPR032675">
    <property type="entry name" value="LRR_dom_sf"/>
</dbReference>
<dbReference type="Proteomes" id="UP001476247">
    <property type="component" value="Unassembled WGS sequence"/>
</dbReference>
<protein>
    <submittedName>
        <fullName evidence="1">Uncharacterized protein</fullName>
    </submittedName>
</protein>
<gene>
    <name evidence="1" type="ORF">HPULCUR_005902</name>
</gene>
<name>A0ABP9Y0D4_9FUNG</name>
<evidence type="ECO:0000313" key="1">
    <source>
        <dbReference type="EMBL" id="GAA5800472.1"/>
    </source>
</evidence>
<organism evidence="1 2">
    <name type="scientific">Helicostylum pulchrum</name>
    <dbReference type="NCBI Taxonomy" id="562976"/>
    <lineage>
        <taxon>Eukaryota</taxon>
        <taxon>Fungi</taxon>
        <taxon>Fungi incertae sedis</taxon>
        <taxon>Mucoromycota</taxon>
        <taxon>Mucoromycotina</taxon>
        <taxon>Mucoromycetes</taxon>
        <taxon>Mucorales</taxon>
        <taxon>Mucorineae</taxon>
        <taxon>Mucoraceae</taxon>
        <taxon>Helicostylum</taxon>
    </lineage>
</organism>
<accession>A0ABP9Y0D4</accession>
<comment type="caution">
    <text evidence="1">The sequence shown here is derived from an EMBL/GenBank/DDBJ whole genome shotgun (WGS) entry which is preliminary data.</text>
</comment>
<dbReference type="EMBL" id="BAABUJ010000015">
    <property type="protein sequence ID" value="GAA5800472.1"/>
    <property type="molecule type" value="Genomic_DNA"/>
</dbReference>
<evidence type="ECO:0000313" key="2">
    <source>
        <dbReference type="Proteomes" id="UP001476247"/>
    </source>
</evidence>
<sequence length="268" mass="30869">MSETTKRAFYEEVTIPDEATGSRFTATLVNYDHGIYVRHLKLHQKEKPKRRTMPPLYSPVCIQYVLRSCYDIVTVDLDICNPYYFLRSLIEVNLDKLKRIKITWPLIRIFSSPAVKRHFLLANQLHRKSIVSLDVPDIPDIVWTKFDILSKQDYLSQFICLEHLTINQSMHVFISFTKILSSLPRLKSLHYISSDSSLGVTDRDILDSSKAQYTNLETLSLDVYDLSANDVEYITSSLPNLKKADTSLERFKGYIGEFGYSIVLAGTL</sequence>
<proteinExistence type="predicted"/>